<evidence type="ECO:0000256" key="2">
    <source>
        <dbReference type="ARBA" id="ARBA00023157"/>
    </source>
</evidence>
<accession>A0A9J6C0P0</accession>
<dbReference type="Pfam" id="PF01826">
    <property type="entry name" value="TIL"/>
    <property type="match status" value="1"/>
</dbReference>
<evidence type="ECO:0000313" key="6">
    <source>
        <dbReference type="Proteomes" id="UP001107558"/>
    </source>
</evidence>
<keyword evidence="2" id="KW-1015">Disulfide bond</keyword>
<name>A0A9J6C0P0_POLVA</name>
<dbReference type="CDD" id="cd19941">
    <property type="entry name" value="TIL"/>
    <property type="match status" value="1"/>
</dbReference>
<dbReference type="AlphaFoldDB" id="A0A9J6C0P0"/>
<reference evidence="5" key="1">
    <citation type="submission" date="2021-03" db="EMBL/GenBank/DDBJ databases">
        <title>Chromosome level genome of the anhydrobiotic midge Polypedilum vanderplanki.</title>
        <authorList>
            <person name="Yoshida Y."/>
            <person name="Kikawada T."/>
            <person name="Gusev O."/>
        </authorList>
    </citation>
    <scope>NUCLEOTIDE SEQUENCE</scope>
    <source>
        <strain evidence="5">NIAS01</strain>
        <tissue evidence="5">Whole body or cell culture</tissue>
    </source>
</reference>
<dbReference type="InterPro" id="IPR036084">
    <property type="entry name" value="Ser_inhib-like_sf"/>
</dbReference>
<dbReference type="SUPFAM" id="SSF57567">
    <property type="entry name" value="Serine protease inhibitors"/>
    <property type="match status" value="1"/>
</dbReference>
<dbReference type="OrthoDB" id="6236007at2759"/>
<dbReference type="Gene3D" id="2.10.25.10">
    <property type="entry name" value="Laminin"/>
    <property type="match status" value="1"/>
</dbReference>
<keyword evidence="1" id="KW-0646">Protease inhibitor</keyword>
<feature type="chain" id="PRO_5039932862" description="TIL domain-containing protein" evidence="3">
    <location>
        <begin position="20"/>
        <end position="75"/>
    </location>
</feature>
<keyword evidence="6" id="KW-1185">Reference proteome</keyword>
<dbReference type="EMBL" id="JADBJN010000002">
    <property type="protein sequence ID" value="KAG5675387.1"/>
    <property type="molecule type" value="Genomic_DNA"/>
</dbReference>
<dbReference type="PANTHER" id="PTHR23259">
    <property type="entry name" value="RIDDLE"/>
    <property type="match status" value="1"/>
</dbReference>
<protein>
    <recommendedName>
        <fullName evidence="4">TIL domain-containing protein</fullName>
    </recommendedName>
</protein>
<evidence type="ECO:0000256" key="1">
    <source>
        <dbReference type="ARBA" id="ARBA00022690"/>
    </source>
</evidence>
<gene>
    <name evidence="5" type="ORF">PVAND_005295</name>
</gene>
<feature type="domain" description="TIL" evidence="4">
    <location>
        <begin position="23"/>
        <end position="74"/>
    </location>
</feature>
<evidence type="ECO:0000259" key="4">
    <source>
        <dbReference type="Pfam" id="PF01826"/>
    </source>
</evidence>
<dbReference type="Proteomes" id="UP001107558">
    <property type="component" value="Chromosome 2"/>
</dbReference>
<keyword evidence="3" id="KW-0732">Signal</keyword>
<proteinExistence type="predicted"/>
<sequence length="75" mass="8405">MKILFIFLVFSALLLGISAQCTKPNEVYTRCGTACPERCDFVPTLCTYQCVIGCSCKRGYVRDANNNCILREECP</sequence>
<organism evidence="5 6">
    <name type="scientific">Polypedilum vanderplanki</name>
    <name type="common">Sleeping chironomid midge</name>
    <dbReference type="NCBI Taxonomy" id="319348"/>
    <lineage>
        <taxon>Eukaryota</taxon>
        <taxon>Metazoa</taxon>
        <taxon>Ecdysozoa</taxon>
        <taxon>Arthropoda</taxon>
        <taxon>Hexapoda</taxon>
        <taxon>Insecta</taxon>
        <taxon>Pterygota</taxon>
        <taxon>Neoptera</taxon>
        <taxon>Endopterygota</taxon>
        <taxon>Diptera</taxon>
        <taxon>Nematocera</taxon>
        <taxon>Chironomoidea</taxon>
        <taxon>Chironomidae</taxon>
        <taxon>Chironominae</taxon>
        <taxon>Polypedilum</taxon>
        <taxon>Polypedilum</taxon>
    </lineage>
</organism>
<feature type="signal peptide" evidence="3">
    <location>
        <begin position="1"/>
        <end position="19"/>
    </location>
</feature>
<comment type="caution">
    <text evidence="5">The sequence shown here is derived from an EMBL/GenBank/DDBJ whole genome shotgun (WGS) entry which is preliminary data.</text>
</comment>
<evidence type="ECO:0000256" key="3">
    <source>
        <dbReference type="SAM" id="SignalP"/>
    </source>
</evidence>
<dbReference type="PANTHER" id="PTHR23259:SF70">
    <property type="entry name" value="ACCESSORY GLAND PROTEIN ACP62F-RELATED"/>
    <property type="match status" value="1"/>
</dbReference>
<dbReference type="GO" id="GO:0030414">
    <property type="term" value="F:peptidase inhibitor activity"/>
    <property type="evidence" value="ECO:0007669"/>
    <property type="project" value="UniProtKB-KW"/>
</dbReference>
<evidence type="ECO:0000313" key="5">
    <source>
        <dbReference type="EMBL" id="KAG5675387.1"/>
    </source>
</evidence>
<dbReference type="InterPro" id="IPR002919">
    <property type="entry name" value="TIL_dom"/>
</dbReference>
<dbReference type="InterPro" id="IPR051368">
    <property type="entry name" value="SerProtInhib-TIL_Domain"/>
</dbReference>